<dbReference type="InterPro" id="IPR006076">
    <property type="entry name" value="FAD-dep_OxRdtase"/>
</dbReference>
<dbReference type="AlphaFoldDB" id="A0AA38CAW8"/>
<feature type="domain" description="FAD dependent oxidoreductase" evidence="1">
    <location>
        <begin position="2"/>
        <end position="172"/>
    </location>
</feature>
<dbReference type="Proteomes" id="UP000824469">
    <property type="component" value="Unassembled WGS sequence"/>
</dbReference>
<dbReference type="Gene3D" id="3.50.50.60">
    <property type="entry name" value="FAD/NAD(P)-binding domain"/>
    <property type="match status" value="1"/>
</dbReference>
<evidence type="ECO:0000313" key="2">
    <source>
        <dbReference type="EMBL" id="KAH9296985.1"/>
    </source>
</evidence>
<dbReference type="SUPFAM" id="SSF51905">
    <property type="entry name" value="FAD/NAD(P)-binding domain"/>
    <property type="match status" value="1"/>
</dbReference>
<dbReference type="PANTHER" id="PTHR13847">
    <property type="entry name" value="SARCOSINE DEHYDROGENASE-RELATED"/>
    <property type="match status" value="1"/>
</dbReference>
<dbReference type="InterPro" id="IPR036188">
    <property type="entry name" value="FAD/NAD-bd_sf"/>
</dbReference>
<dbReference type="PANTHER" id="PTHR13847:SF261">
    <property type="entry name" value="FAD-DEPENDENT OXIDOREDUCTASE FAMILY PROTEIN"/>
    <property type="match status" value="1"/>
</dbReference>
<dbReference type="Pfam" id="PF01266">
    <property type="entry name" value="DAO"/>
    <property type="match status" value="1"/>
</dbReference>
<dbReference type="GO" id="GO:0005737">
    <property type="term" value="C:cytoplasm"/>
    <property type="evidence" value="ECO:0007669"/>
    <property type="project" value="TreeGrafter"/>
</dbReference>
<evidence type="ECO:0000259" key="1">
    <source>
        <dbReference type="Pfam" id="PF01266"/>
    </source>
</evidence>
<feature type="non-terminal residue" evidence="2">
    <location>
        <position position="185"/>
    </location>
</feature>
<keyword evidence="3" id="KW-1185">Reference proteome</keyword>
<evidence type="ECO:0000313" key="3">
    <source>
        <dbReference type="Proteomes" id="UP000824469"/>
    </source>
</evidence>
<sequence length="185" mass="20258">YAVLGGGFAGISVAWHLLQHCSKTSPMCIEIYDEVGLGGGASGVSGGLLHPYSPKGKLLWNGRECWEEALKLLRVAEAAVGTESQKGENFSANKQQIVAERIVWRRGILKTALNAKNVNDMRKSAHISLSDCKISHVNGIAAQELLPGMVLPSDFALYMPQAVNIHPERYLKVHVNYLYALQEIF</sequence>
<name>A0AA38CAW8_TAXCH</name>
<proteinExistence type="predicted"/>
<dbReference type="EMBL" id="JAHRHJ020000010">
    <property type="protein sequence ID" value="KAH9296985.1"/>
    <property type="molecule type" value="Genomic_DNA"/>
</dbReference>
<dbReference type="Gene3D" id="3.30.9.10">
    <property type="entry name" value="D-Amino Acid Oxidase, subunit A, domain 2"/>
    <property type="match status" value="1"/>
</dbReference>
<accession>A0AA38CAW8</accession>
<comment type="caution">
    <text evidence="2">The sequence shown here is derived from an EMBL/GenBank/DDBJ whole genome shotgun (WGS) entry which is preliminary data.</text>
</comment>
<organism evidence="2 3">
    <name type="scientific">Taxus chinensis</name>
    <name type="common">Chinese yew</name>
    <name type="synonym">Taxus wallichiana var. chinensis</name>
    <dbReference type="NCBI Taxonomy" id="29808"/>
    <lineage>
        <taxon>Eukaryota</taxon>
        <taxon>Viridiplantae</taxon>
        <taxon>Streptophyta</taxon>
        <taxon>Embryophyta</taxon>
        <taxon>Tracheophyta</taxon>
        <taxon>Spermatophyta</taxon>
        <taxon>Pinopsida</taxon>
        <taxon>Pinidae</taxon>
        <taxon>Conifers II</taxon>
        <taxon>Cupressales</taxon>
        <taxon>Taxaceae</taxon>
        <taxon>Taxus</taxon>
    </lineage>
</organism>
<protein>
    <recommendedName>
        <fullName evidence="1">FAD dependent oxidoreductase domain-containing protein</fullName>
    </recommendedName>
</protein>
<gene>
    <name evidence="2" type="ORF">KI387_028667</name>
</gene>
<reference evidence="2 3" key="1">
    <citation type="journal article" date="2021" name="Nat. Plants">
        <title>The Taxus genome provides insights into paclitaxel biosynthesis.</title>
        <authorList>
            <person name="Xiong X."/>
            <person name="Gou J."/>
            <person name="Liao Q."/>
            <person name="Li Y."/>
            <person name="Zhou Q."/>
            <person name="Bi G."/>
            <person name="Li C."/>
            <person name="Du R."/>
            <person name="Wang X."/>
            <person name="Sun T."/>
            <person name="Guo L."/>
            <person name="Liang H."/>
            <person name="Lu P."/>
            <person name="Wu Y."/>
            <person name="Zhang Z."/>
            <person name="Ro D.K."/>
            <person name="Shang Y."/>
            <person name="Huang S."/>
            <person name="Yan J."/>
        </authorList>
    </citation>
    <scope>NUCLEOTIDE SEQUENCE [LARGE SCALE GENOMIC DNA]</scope>
    <source>
        <strain evidence="2">Ta-2019</strain>
    </source>
</reference>